<sequence>MLTDAKSLIHSNFILLLGQAMNLPSIPIEDKPINGIISLLLFLQGVHDLIPNLADNIHYFETIVPTRLFFYFCLGAYCYLFEDEYFSNNVIFVYSFLEIWVNFLIYNNLRDEKFHRLKEYINEHGEELQNSENDKVRVIED</sequence>
<comment type="caution">
    <text evidence="1">The sequence shown here is derived from an EMBL/GenBank/DDBJ whole genome shotgun (WGS) entry which is preliminary data.</text>
</comment>
<gene>
    <name evidence="1" type="ORF">CLIB1444_03S01068</name>
</gene>
<organism evidence="1 2">
    <name type="scientific">[Candida] jaroonii</name>
    <dbReference type="NCBI Taxonomy" id="467808"/>
    <lineage>
        <taxon>Eukaryota</taxon>
        <taxon>Fungi</taxon>
        <taxon>Dikarya</taxon>
        <taxon>Ascomycota</taxon>
        <taxon>Saccharomycotina</taxon>
        <taxon>Pichiomycetes</taxon>
        <taxon>Debaryomycetaceae</taxon>
        <taxon>Yamadazyma</taxon>
    </lineage>
</organism>
<dbReference type="Proteomes" id="UP001152531">
    <property type="component" value="Unassembled WGS sequence"/>
</dbReference>
<accession>A0ACA9Y4M5</accession>
<reference evidence="1" key="1">
    <citation type="submission" date="2022-06" db="EMBL/GenBank/DDBJ databases">
        <authorList>
            <person name="Legras J.-L."/>
            <person name="Devillers H."/>
            <person name="Grondin C."/>
        </authorList>
    </citation>
    <scope>NUCLEOTIDE SEQUENCE</scope>
    <source>
        <strain evidence="1">CLIB 1444</strain>
    </source>
</reference>
<name>A0ACA9Y4M5_9ASCO</name>
<evidence type="ECO:0000313" key="2">
    <source>
        <dbReference type="Proteomes" id="UP001152531"/>
    </source>
</evidence>
<protein>
    <submittedName>
        <fullName evidence="1">Protein Ilm1p</fullName>
    </submittedName>
</protein>
<evidence type="ECO:0000313" key="1">
    <source>
        <dbReference type="EMBL" id="CAH6719949.1"/>
    </source>
</evidence>
<keyword evidence="2" id="KW-1185">Reference proteome</keyword>
<dbReference type="EMBL" id="CALSDN010000003">
    <property type="protein sequence ID" value="CAH6719949.1"/>
    <property type="molecule type" value="Genomic_DNA"/>
</dbReference>
<proteinExistence type="predicted"/>